<dbReference type="GO" id="GO:0009279">
    <property type="term" value="C:cell outer membrane"/>
    <property type="evidence" value="ECO:0007669"/>
    <property type="project" value="UniProtKB-SubCell"/>
</dbReference>
<proteinExistence type="predicted"/>
<feature type="domain" description="SusD-like N-terminal" evidence="6">
    <location>
        <begin position="35"/>
        <end position="215"/>
    </location>
</feature>
<feature type="domain" description="RagB/SusD" evidence="5">
    <location>
        <begin position="340"/>
        <end position="423"/>
    </location>
</feature>
<name>A0AAW5C3V5_9BACT</name>
<evidence type="ECO:0000256" key="1">
    <source>
        <dbReference type="ARBA" id="ARBA00004442"/>
    </source>
</evidence>
<dbReference type="PROSITE" id="PS51257">
    <property type="entry name" value="PROKAR_LIPOPROTEIN"/>
    <property type="match status" value="1"/>
</dbReference>
<evidence type="ECO:0000313" key="7">
    <source>
        <dbReference type="EMBL" id="MCG4959677.1"/>
    </source>
</evidence>
<sequence>MKIINKLGYVLLFFGMLTGCSGLLDDVRPDTYILNSKITVEQLPLLVRGMYKRMLGGLYGQGNFGDEIASDNFGSLYSLSAVSNYTNFDACNVSVDDGLICGRMYDYPYNGIGAADIIINFVNDNGDEDPVSRQAKGEALVLRGYCYMLLAERFGDAVITLSAKDDILREQDSEDKVWERAEIDLKEALSYLKDYEVPTSISLQAAQALLARLYLNRGVLTSDAGMVANAGMYASQVLSSSTSLELNPDFQDNFRSGSTGSEVIFCMQEVQSVAYNAYLYSLLSPESYEGRNSGNTWVEPSLATLYNEPDDQRAQLIVKDVYSTTGQELDYCVKFPADNNPVWSIVRLAEMHLIVAEVAARSGVIDVSGYNAVRSVRNASLKQNTDFANVDAFLKEIENERRREFAGEGLRWMDMRRFGSMKAHLESKGVDIRRVHFPVYSGERVNNPKLHQTPYYQ</sequence>
<evidence type="ECO:0000259" key="6">
    <source>
        <dbReference type="Pfam" id="PF14322"/>
    </source>
</evidence>
<gene>
    <name evidence="7" type="ORF">L0P03_07410</name>
</gene>
<dbReference type="Pfam" id="PF07980">
    <property type="entry name" value="SusD_RagB"/>
    <property type="match status" value="1"/>
</dbReference>
<dbReference type="Pfam" id="PF14322">
    <property type="entry name" value="SusD-like_3"/>
    <property type="match status" value="1"/>
</dbReference>
<dbReference type="InterPro" id="IPR012944">
    <property type="entry name" value="SusD_RagB_dom"/>
</dbReference>
<evidence type="ECO:0000256" key="3">
    <source>
        <dbReference type="ARBA" id="ARBA00023136"/>
    </source>
</evidence>
<keyword evidence="2" id="KW-0732">Signal</keyword>
<reference evidence="7" key="1">
    <citation type="submission" date="2022-01" db="EMBL/GenBank/DDBJ databases">
        <title>Collection of gut derived symbiotic bacterial strains cultured from healthy donors.</title>
        <authorList>
            <person name="Lin H."/>
            <person name="Kohout C."/>
            <person name="Waligurski E."/>
            <person name="Pamer E.G."/>
        </authorList>
    </citation>
    <scope>NUCLEOTIDE SEQUENCE</scope>
    <source>
        <strain evidence="7">DFI.1.149</strain>
    </source>
</reference>
<evidence type="ECO:0000313" key="8">
    <source>
        <dbReference type="Proteomes" id="UP001199750"/>
    </source>
</evidence>
<dbReference type="EMBL" id="JAKNDN010000012">
    <property type="protein sequence ID" value="MCG4959677.1"/>
    <property type="molecule type" value="Genomic_DNA"/>
</dbReference>
<comment type="caution">
    <text evidence="7">The sequence shown here is derived from an EMBL/GenBank/DDBJ whole genome shotgun (WGS) entry which is preliminary data.</text>
</comment>
<evidence type="ECO:0000256" key="2">
    <source>
        <dbReference type="ARBA" id="ARBA00022729"/>
    </source>
</evidence>
<dbReference type="AlphaFoldDB" id="A0AAW5C3V5"/>
<comment type="subcellular location">
    <subcellularLocation>
        <location evidence="1">Cell outer membrane</location>
    </subcellularLocation>
</comment>
<protein>
    <submittedName>
        <fullName evidence="7">RagB/SusD family nutrient uptake outer membrane protein</fullName>
    </submittedName>
</protein>
<dbReference type="RefSeq" id="WP_217773789.1">
    <property type="nucleotide sequence ID" value="NZ_JAHONW010000001.1"/>
</dbReference>
<dbReference type="InterPro" id="IPR033985">
    <property type="entry name" value="SusD-like_N"/>
</dbReference>
<dbReference type="Proteomes" id="UP001199750">
    <property type="component" value="Unassembled WGS sequence"/>
</dbReference>
<evidence type="ECO:0000256" key="4">
    <source>
        <dbReference type="ARBA" id="ARBA00023237"/>
    </source>
</evidence>
<keyword evidence="4" id="KW-0998">Cell outer membrane</keyword>
<organism evidence="7 8">
    <name type="scientific">Odoribacter splanchnicus</name>
    <dbReference type="NCBI Taxonomy" id="28118"/>
    <lineage>
        <taxon>Bacteria</taxon>
        <taxon>Pseudomonadati</taxon>
        <taxon>Bacteroidota</taxon>
        <taxon>Bacteroidia</taxon>
        <taxon>Bacteroidales</taxon>
        <taxon>Odoribacteraceae</taxon>
        <taxon>Odoribacter</taxon>
    </lineage>
</organism>
<accession>A0AAW5C3V5</accession>
<evidence type="ECO:0000259" key="5">
    <source>
        <dbReference type="Pfam" id="PF07980"/>
    </source>
</evidence>
<keyword evidence="3" id="KW-0472">Membrane</keyword>